<dbReference type="AlphaFoldDB" id="A0A160SY63"/>
<keyword evidence="1" id="KW-0812">Transmembrane</keyword>
<accession>A0A160SY63</accession>
<feature type="transmembrane region" description="Helical" evidence="1">
    <location>
        <begin position="27"/>
        <end position="50"/>
    </location>
</feature>
<evidence type="ECO:0000313" key="3">
    <source>
        <dbReference type="Proteomes" id="UP000215027"/>
    </source>
</evidence>
<keyword evidence="1" id="KW-0472">Membrane</keyword>
<proteinExistence type="predicted"/>
<evidence type="ECO:0000256" key="1">
    <source>
        <dbReference type="SAM" id="Phobius"/>
    </source>
</evidence>
<dbReference type="EMBL" id="LN890655">
    <property type="protein sequence ID" value="CUS02176.2"/>
    <property type="molecule type" value="Genomic_DNA"/>
</dbReference>
<organism evidence="2 3">
    <name type="scientific">Candidatus Promineifilum breve</name>
    <dbReference type="NCBI Taxonomy" id="1806508"/>
    <lineage>
        <taxon>Bacteria</taxon>
        <taxon>Bacillati</taxon>
        <taxon>Chloroflexota</taxon>
        <taxon>Ardenticatenia</taxon>
        <taxon>Candidatus Promineifilales</taxon>
        <taxon>Candidatus Promineifilaceae</taxon>
        <taxon>Candidatus Promineifilum</taxon>
    </lineage>
</organism>
<dbReference type="KEGG" id="pbf:CFX0092_A0295"/>
<name>A0A160SY63_9CHLR</name>
<evidence type="ECO:0000313" key="2">
    <source>
        <dbReference type="EMBL" id="CUS02176.2"/>
    </source>
</evidence>
<feature type="transmembrane region" description="Helical" evidence="1">
    <location>
        <begin position="56"/>
        <end position="74"/>
    </location>
</feature>
<keyword evidence="3" id="KW-1185">Reference proteome</keyword>
<gene>
    <name evidence="2" type="ORF">CFX0092_A0295</name>
</gene>
<protein>
    <submittedName>
        <fullName evidence="2">Uncharacterized protein</fullName>
    </submittedName>
</protein>
<keyword evidence="1" id="KW-1133">Transmembrane helix</keyword>
<reference evidence="2" key="1">
    <citation type="submission" date="2016-01" db="EMBL/GenBank/DDBJ databases">
        <authorList>
            <person name="Mcilroy J.S."/>
            <person name="Karst M S."/>
            <person name="Albertsen M."/>
        </authorList>
    </citation>
    <scope>NUCLEOTIDE SEQUENCE</scope>
    <source>
        <strain evidence="2">Cfx-K</strain>
    </source>
</reference>
<sequence length="174" mass="20177">MISGVHFEQTPERLKIVLAARRKWPFLLLYSALVLVWLVMMIGGFVYLIQIVRSGAGYRFVFAVMILVLLAILYRFGRFLLRQWATYLSNREILFFNNEELIVRRPVSIWGNTDVYGLEHASAIYRSGNPPALAFDYGYRHIYFGEALSAESRQALKQYLNQQYFPGQAEPNKA</sequence>
<dbReference type="Proteomes" id="UP000215027">
    <property type="component" value="Chromosome I"/>
</dbReference>